<dbReference type="RefSeq" id="WP_345067143.1">
    <property type="nucleotide sequence ID" value="NZ_BAABCN010000007.1"/>
</dbReference>
<dbReference type="InterPro" id="IPR013563">
    <property type="entry name" value="Oligopep_ABC_C"/>
</dbReference>
<keyword evidence="7" id="KW-1185">Reference proteome</keyword>
<dbReference type="InterPro" id="IPR017871">
    <property type="entry name" value="ABC_transporter-like_CS"/>
</dbReference>
<dbReference type="Gene3D" id="3.40.50.300">
    <property type="entry name" value="P-loop containing nucleotide triphosphate hydrolases"/>
    <property type="match status" value="2"/>
</dbReference>
<dbReference type="InterPro" id="IPR050319">
    <property type="entry name" value="ABC_transp_ATP-bind"/>
</dbReference>
<dbReference type="PANTHER" id="PTHR43776:SF7">
    <property type="entry name" value="D,D-DIPEPTIDE TRANSPORT ATP-BINDING PROTEIN DDPF-RELATED"/>
    <property type="match status" value="1"/>
</dbReference>
<evidence type="ECO:0000313" key="6">
    <source>
        <dbReference type="EMBL" id="GAA3882032.1"/>
    </source>
</evidence>
<dbReference type="EMBL" id="BAABCN010000007">
    <property type="protein sequence ID" value="GAA3882032.1"/>
    <property type="molecule type" value="Genomic_DNA"/>
</dbReference>
<dbReference type="PANTHER" id="PTHR43776">
    <property type="entry name" value="TRANSPORT ATP-BINDING PROTEIN"/>
    <property type="match status" value="1"/>
</dbReference>
<dbReference type="Proteomes" id="UP001501803">
    <property type="component" value="Unassembled WGS sequence"/>
</dbReference>
<dbReference type="InterPro" id="IPR027417">
    <property type="entry name" value="P-loop_NTPase"/>
</dbReference>
<proteinExistence type="inferred from homology"/>
<organism evidence="6 7">
    <name type="scientific">Leifsonia kafniensis</name>
    <dbReference type="NCBI Taxonomy" id="475957"/>
    <lineage>
        <taxon>Bacteria</taxon>
        <taxon>Bacillati</taxon>
        <taxon>Actinomycetota</taxon>
        <taxon>Actinomycetes</taxon>
        <taxon>Micrococcales</taxon>
        <taxon>Microbacteriaceae</taxon>
        <taxon>Leifsonia</taxon>
    </lineage>
</organism>
<dbReference type="NCBIfam" id="NF007739">
    <property type="entry name" value="PRK10419.1"/>
    <property type="match status" value="2"/>
</dbReference>
<protein>
    <submittedName>
        <fullName evidence="6">ABC transporter ATP-binding protein</fullName>
    </submittedName>
</protein>
<comment type="similarity">
    <text evidence="1">Belongs to the ABC transporter superfamily.</text>
</comment>
<dbReference type="InterPro" id="IPR003439">
    <property type="entry name" value="ABC_transporter-like_ATP-bd"/>
</dbReference>
<feature type="domain" description="ABC transporter" evidence="5">
    <location>
        <begin position="283"/>
        <end position="522"/>
    </location>
</feature>
<gene>
    <name evidence="6" type="ORF">GCM10022381_25360</name>
</gene>
<dbReference type="GO" id="GO:0005524">
    <property type="term" value="F:ATP binding"/>
    <property type="evidence" value="ECO:0007669"/>
    <property type="project" value="UniProtKB-KW"/>
</dbReference>
<evidence type="ECO:0000256" key="2">
    <source>
        <dbReference type="ARBA" id="ARBA00022448"/>
    </source>
</evidence>
<evidence type="ECO:0000256" key="1">
    <source>
        <dbReference type="ARBA" id="ARBA00005417"/>
    </source>
</evidence>
<sequence length="535" mass="57851">MSSIQDPVVRVENLRVEIDGGVAIVNDVSFEIAAGELLGVVGQSGSGKTTVGMALLGYARDGARVTEGRVEIAGVELGSLDGVGVREMRGSLVSYVPQDPRASLNPTVRIGDQIAEVMEFGTRRRPKSERIAAVRRALAETGLPMDDQFLARFPHQLSGGQLQRVGIAMALVTEPPVVVLDEPTTGLDVKTQRRVLRLVRRLCKEHGIAALYVTHDLAAVAELADRVLVLHDGEVVEQGELKTVFEAPVAEYTKRLLAASPDVAARRPHPVPAQDFGTTRGVLRVRNVSGGFRRNTVLRDISFDVLPGECVALVGESGSGKSTLSRILIGLHREYRGEISWCDEPLASKASRRSRAQRRELQYIFQSPFTALNPRKTVRGSIEFAYDLTVGGNAKARKRAVDEVLSKVQLPASLAEEMPHTLSGGERQRVAIARALVTEPRLLICDEVTSALDVLVQASLINLLDELRKSEGLSMVFVTHDLALVRSFADRVIVLNGGTIVEEGPTEAVLGAPQHPYTVSLMENTLSISGALAAR</sequence>
<dbReference type="CDD" id="cd03257">
    <property type="entry name" value="ABC_NikE_OppD_transporters"/>
    <property type="match status" value="2"/>
</dbReference>
<dbReference type="SMART" id="SM00382">
    <property type="entry name" value="AAA"/>
    <property type="match status" value="2"/>
</dbReference>
<dbReference type="SUPFAM" id="SSF52540">
    <property type="entry name" value="P-loop containing nucleoside triphosphate hydrolases"/>
    <property type="match status" value="2"/>
</dbReference>
<evidence type="ECO:0000256" key="3">
    <source>
        <dbReference type="ARBA" id="ARBA00022741"/>
    </source>
</evidence>
<dbReference type="PROSITE" id="PS00211">
    <property type="entry name" value="ABC_TRANSPORTER_1"/>
    <property type="match status" value="2"/>
</dbReference>
<reference evidence="7" key="1">
    <citation type="journal article" date="2019" name="Int. J. Syst. Evol. Microbiol.">
        <title>The Global Catalogue of Microorganisms (GCM) 10K type strain sequencing project: providing services to taxonomists for standard genome sequencing and annotation.</title>
        <authorList>
            <consortium name="The Broad Institute Genomics Platform"/>
            <consortium name="The Broad Institute Genome Sequencing Center for Infectious Disease"/>
            <person name="Wu L."/>
            <person name="Ma J."/>
        </authorList>
    </citation>
    <scope>NUCLEOTIDE SEQUENCE [LARGE SCALE GENOMIC DNA]</scope>
    <source>
        <strain evidence="7">JCM 17021</strain>
    </source>
</reference>
<accession>A0ABP7KQ34</accession>
<name>A0ABP7KQ34_9MICO</name>
<feature type="domain" description="ABC transporter" evidence="5">
    <location>
        <begin position="9"/>
        <end position="257"/>
    </location>
</feature>
<keyword evidence="4 6" id="KW-0067">ATP-binding</keyword>
<keyword evidence="2" id="KW-0813">Transport</keyword>
<evidence type="ECO:0000313" key="7">
    <source>
        <dbReference type="Proteomes" id="UP001501803"/>
    </source>
</evidence>
<dbReference type="InterPro" id="IPR003593">
    <property type="entry name" value="AAA+_ATPase"/>
</dbReference>
<dbReference type="PROSITE" id="PS50893">
    <property type="entry name" value="ABC_TRANSPORTER_2"/>
    <property type="match status" value="2"/>
</dbReference>
<comment type="caution">
    <text evidence="6">The sequence shown here is derived from an EMBL/GenBank/DDBJ whole genome shotgun (WGS) entry which is preliminary data.</text>
</comment>
<dbReference type="Pfam" id="PF00005">
    <property type="entry name" value="ABC_tran"/>
    <property type="match status" value="2"/>
</dbReference>
<keyword evidence="3" id="KW-0547">Nucleotide-binding</keyword>
<evidence type="ECO:0000259" key="5">
    <source>
        <dbReference type="PROSITE" id="PS50893"/>
    </source>
</evidence>
<dbReference type="Pfam" id="PF08352">
    <property type="entry name" value="oligo_HPY"/>
    <property type="match status" value="2"/>
</dbReference>
<evidence type="ECO:0000256" key="4">
    <source>
        <dbReference type="ARBA" id="ARBA00022840"/>
    </source>
</evidence>